<dbReference type="EMBL" id="CP000382">
    <property type="protein sequence ID" value="ABK61296.1"/>
    <property type="molecule type" value="Genomic_DNA"/>
</dbReference>
<sequence length="201" mass="22097">MNNWKEIAIDDMFDELEELSEKGKEELEIQSQEAENEGKCVGPRSVYVNFCCTTTIPEGFEVEEGNNKGFVVWKNRLKCVKVFQKVNVACGNNTCGQVDACVLKIVGCIPLIASAKVKGDTGTFAYASCCCCLNVDECVKCWPISSCGDPQWGPKPPCSPEKDVKIELKDDKVKVSVNECDSNCNCQNVTISGTLKLSCKR</sequence>
<evidence type="ECO:0000313" key="2">
    <source>
        <dbReference type="Proteomes" id="UP000008220"/>
    </source>
</evidence>
<gene>
    <name evidence="1" type="ordered locus">NT01CX_1770</name>
</gene>
<dbReference type="KEGG" id="cno:NT01CX_1770"/>
<reference evidence="1 2" key="1">
    <citation type="journal article" date="2006" name="Nat. Biotechnol.">
        <title>The genome and transcriptomes of the anti-tumor agent Clostridium novyi-NT.</title>
        <authorList>
            <person name="Bettegowda C."/>
            <person name="Huang X."/>
            <person name="Lin J."/>
            <person name="Cheong I."/>
            <person name="Kohli M."/>
            <person name="Szabo S.A."/>
            <person name="Zhang X."/>
            <person name="Diaz L.A. Jr."/>
            <person name="Velculescu V.E."/>
            <person name="Parmigiani G."/>
            <person name="Kinzler K.W."/>
            <person name="Vogelstein B."/>
            <person name="Zhou S."/>
        </authorList>
    </citation>
    <scope>NUCLEOTIDE SEQUENCE [LARGE SCALE GENOMIC DNA]</scope>
    <source>
        <strain evidence="1 2">NT</strain>
    </source>
</reference>
<keyword evidence="2" id="KW-1185">Reference proteome</keyword>
<evidence type="ECO:0000313" key="1">
    <source>
        <dbReference type="EMBL" id="ABK61296.1"/>
    </source>
</evidence>
<dbReference type="PATRIC" id="fig|386415.7.peg.873"/>
<dbReference type="AlphaFoldDB" id="A0PZP1"/>
<dbReference type="RefSeq" id="WP_011721848.1">
    <property type="nucleotide sequence ID" value="NC_008593.1"/>
</dbReference>
<organism evidence="1 2">
    <name type="scientific">Clostridium novyi (strain NT)</name>
    <dbReference type="NCBI Taxonomy" id="386415"/>
    <lineage>
        <taxon>Bacteria</taxon>
        <taxon>Bacillati</taxon>
        <taxon>Bacillota</taxon>
        <taxon>Clostridia</taxon>
        <taxon>Eubacteriales</taxon>
        <taxon>Clostridiaceae</taxon>
        <taxon>Clostridium</taxon>
    </lineage>
</organism>
<proteinExistence type="predicted"/>
<dbReference type="Proteomes" id="UP000008220">
    <property type="component" value="Chromosome"/>
</dbReference>
<dbReference type="eggNOG" id="ENOG50302YV">
    <property type="taxonomic scope" value="Bacteria"/>
</dbReference>
<protein>
    <submittedName>
        <fullName evidence="1">Uncharacterized protein</fullName>
    </submittedName>
</protein>
<name>A0PZP1_CLONN</name>
<accession>A0PZP1</accession>
<dbReference type="HOGENOM" id="CLU_1358479_0_0_9"/>